<dbReference type="Proteomes" id="UP000045706">
    <property type="component" value="Unassembled WGS sequence"/>
</dbReference>
<dbReference type="EMBL" id="CVQI01034241">
    <property type="protein sequence ID" value="CRK44706.1"/>
    <property type="molecule type" value="Genomic_DNA"/>
</dbReference>
<sequence>QQLRPGLWRAGPGLGRSRRCVDCADAELDTHRPCFP</sequence>
<evidence type="ECO:0000313" key="4">
    <source>
        <dbReference type="Proteomes" id="UP000045706"/>
    </source>
</evidence>
<accession>A0A0G4NDJ9</accession>
<name>A0A0G4NDJ9_VERLO</name>
<evidence type="ECO:0000313" key="2">
    <source>
        <dbReference type="EMBL" id="CRK44706.1"/>
    </source>
</evidence>
<reference evidence="3 4" key="1">
    <citation type="submission" date="2015-05" db="EMBL/GenBank/DDBJ databases">
        <authorList>
            <person name="Fogelqvist Johan"/>
        </authorList>
    </citation>
    <scope>NUCLEOTIDE SEQUENCE [LARGE SCALE GENOMIC DNA]</scope>
    <source>
        <strain evidence="1">VL1</strain>
        <strain evidence="2">VL2</strain>
    </source>
</reference>
<evidence type="ECO:0000313" key="3">
    <source>
        <dbReference type="Proteomes" id="UP000044602"/>
    </source>
</evidence>
<keyword evidence="3" id="KW-1185">Reference proteome</keyword>
<evidence type="ECO:0000313" key="1">
    <source>
        <dbReference type="EMBL" id="CRK32081.1"/>
    </source>
</evidence>
<protein>
    <submittedName>
        <fullName evidence="2">Uncharacterized protein</fullName>
    </submittedName>
</protein>
<dbReference type="AlphaFoldDB" id="A0A0G4NDJ9"/>
<feature type="non-terminal residue" evidence="2">
    <location>
        <position position="1"/>
    </location>
</feature>
<gene>
    <name evidence="1" type="ORF">BN1708_018919</name>
    <name evidence="2" type="ORF">BN1723_019534</name>
</gene>
<organism evidence="2 4">
    <name type="scientific">Verticillium longisporum</name>
    <name type="common">Verticillium dahliae var. longisporum</name>
    <dbReference type="NCBI Taxonomy" id="100787"/>
    <lineage>
        <taxon>Eukaryota</taxon>
        <taxon>Fungi</taxon>
        <taxon>Dikarya</taxon>
        <taxon>Ascomycota</taxon>
        <taxon>Pezizomycotina</taxon>
        <taxon>Sordariomycetes</taxon>
        <taxon>Hypocreomycetidae</taxon>
        <taxon>Glomerellales</taxon>
        <taxon>Plectosphaerellaceae</taxon>
        <taxon>Verticillium</taxon>
    </lineage>
</organism>
<dbReference type="EMBL" id="CVQH01022003">
    <property type="protein sequence ID" value="CRK32081.1"/>
    <property type="molecule type" value="Genomic_DNA"/>
</dbReference>
<dbReference type="Proteomes" id="UP000044602">
    <property type="component" value="Unassembled WGS sequence"/>
</dbReference>
<proteinExistence type="predicted"/>